<dbReference type="InterPro" id="IPR022183">
    <property type="entry name" value="DUF3710"/>
</dbReference>
<keyword evidence="3" id="KW-1185">Reference proteome</keyword>
<proteinExistence type="predicted"/>
<dbReference type="Proteomes" id="UP000234331">
    <property type="component" value="Unassembled WGS sequence"/>
</dbReference>
<feature type="region of interest" description="Disordered" evidence="1">
    <location>
        <begin position="173"/>
        <end position="203"/>
    </location>
</feature>
<dbReference type="OrthoDB" id="8480367at2"/>
<name>A0A2I2KQH1_9ACTN</name>
<dbReference type="AlphaFoldDB" id="A0A2I2KQH1"/>
<feature type="region of interest" description="Disordered" evidence="1">
    <location>
        <begin position="284"/>
        <end position="308"/>
    </location>
</feature>
<evidence type="ECO:0000313" key="3">
    <source>
        <dbReference type="Proteomes" id="UP000234331"/>
    </source>
</evidence>
<organism evidence="2 3">
    <name type="scientific">Frankia canadensis</name>
    <dbReference type="NCBI Taxonomy" id="1836972"/>
    <lineage>
        <taxon>Bacteria</taxon>
        <taxon>Bacillati</taxon>
        <taxon>Actinomycetota</taxon>
        <taxon>Actinomycetes</taxon>
        <taxon>Frankiales</taxon>
        <taxon>Frankiaceae</taxon>
        <taxon>Frankia</taxon>
    </lineage>
</organism>
<sequence>MVFGRRRIGSSRRVGEAAGRPAPASMPAVPGTPGEDGWRGPFDLDDAPSDGHRRVDLGSLAVPVPAGVTIDVLPADSASADGGPAGGTSGERGALAVVTAGRAVLTLAAYAAPKSHGLWDDVRAGLAASAPAVLAAAAPPGVPGPVEEAIGDCGPELRLTIAVHPVAVHPVADQSDADQSDADQSGAEQPLPERPVAEQADAGQRAAEPWLVRVLGFDGPRWFLRATVAAPVEASDEADVLVAAVLRRVIVLRGTRAVPSGASLPLASRVDGADQQVIGLLGLSGTEPAGDGAGRGDGPRDALDDRALDDQLGRVRPTGAVVLDVRGHDWAALREPISGLSRNLATWG</sequence>
<feature type="region of interest" description="Disordered" evidence="1">
    <location>
        <begin position="1"/>
        <end position="53"/>
    </location>
</feature>
<feature type="compositionally biased region" description="Basic and acidic residues" evidence="1">
    <location>
        <begin position="297"/>
        <end position="308"/>
    </location>
</feature>
<dbReference type="RefSeq" id="WP_101831690.1">
    <property type="nucleotide sequence ID" value="NZ_FZMO01000123.1"/>
</dbReference>
<dbReference type="EMBL" id="FZMO01000123">
    <property type="protein sequence ID" value="SNQ47914.1"/>
    <property type="molecule type" value="Genomic_DNA"/>
</dbReference>
<accession>A0A2I2KQH1</accession>
<reference evidence="2 3" key="1">
    <citation type="submission" date="2017-06" db="EMBL/GenBank/DDBJ databases">
        <authorList>
            <person name="Kim H.J."/>
            <person name="Triplett B.A."/>
        </authorList>
    </citation>
    <scope>NUCLEOTIDE SEQUENCE [LARGE SCALE GENOMIC DNA]</scope>
    <source>
        <strain evidence="2">FRACA_ARgP5</strain>
    </source>
</reference>
<protein>
    <submittedName>
        <fullName evidence="2">Uncharacterized protein</fullName>
    </submittedName>
</protein>
<evidence type="ECO:0000256" key="1">
    <source>
        <dbReference type="SAM" id="MobiDB-lite"/>
    </source>
</evidence>
<evidence type="ECO:0000313" key="2">
    <source>
        <dbReference type="EMBL" id="SNQ47914.1"/>
    </source>
</evidence>
<gene>
    <name evidence="2" type="ORF">FRACA_2090009</name>
</gene>
<feature type="compositionally biased region" description="Basic residues" evidence="1">
    <location>
        <begin position="1"/>
        <end position="10"/>
    </location>
</feature>
<dbReference type="Pfam" id="PF12502">
    <property type="entry name" value="DUF3710"/>
    <property type="match status" value="2"/>
</dbReference>